<feature type="disulfide bond" evidence="3">
    <location>
        <begin position="65"/>
        <end position="92"/>
    </location>
</feature>
<feature type="region of interest" description="Disordered" evidence="4">
    <location>
        <begin position="221"/>
        <end position="263"/>
    </location>
</feature>
<dbReference type="OrthoDB" id="441660at2759"/>
<dbReference type="SUPFAM" id="SSF57440">
    <property type="entry name" value="Kringle-like"/>
    <property type="match status" value="3"/>
</dbReference>
<evidence type="ECO:0000256" key="4">
    <source>
        <dbReference type="SAM" id="MobiDB-lite"/>
    </source>
</evidence>
<feature type="compositionally biased region" description="Low complexity" evidence="4">
    <location>
        <begin position="221"/>
        <end position="242"/>
    </location>
</feature>
<dbReference type="Pfam" id="PF00040">
    <property type="entry name" value="fn2"/>
    <property type="match status" value="3"/>
</dbReference>
<dbReference type="AlphaFoldDB" id="A0A0K2V7M7"/>
<dbReference type="PROSITE" id="PS51092">
    <property type="entry name" value="FN2_2"/>
    <property type="match status" value="3"/>
</dbReference>
<feature type="domain" description="Fibronectin type-II" evidence="5">
    <location>
        <begin position="276"/>
        <end position="325"/>
    </location>
</feature>
<dbReference type="InterPro" id="IPR013806">
    <property type="entry name" value="Kringle-like"/>
</dbReference>
<keyword evidence="1" id="KW-0677">Repeat</keyword>
<sequence length="408" mass="43323">METVMYKVMEHALLIAQDIQQFLRIVSNFFLKGIITNDYILECATISGVSCTFPFKYNGKTYDACTTADNSGSPWCATSVNAQGEYQGYGNCNTNCQVNDNPTPPPSTTTTTNNTTTTPTNTTTMTSTTMQTNITTTPTNNTIATSTVLPTNTTTMPTNTTTMTTNTTIMTSTTLLTNTTTMTSTRIPTNTTTMTITTTPTNTTTMTSTTLLTNTTTTTITTTPINTTTMSTNTTTTSNPNTKAQGGKGAATTTTTTTTTTTITTPTPKVSSCPTTNGKKCTFPFSWEGVNFDGCTDASNNGVQWCAVTTGFPDNYVIEYGDCSSSCPVNATASNSGCFSTQGLPCIFPFKYKGVTYNQCSVKDFGGIFWCATSVDAAGNNLGYGTCSSSCPREATIPSNSKIQFKSI</sequence>
<accession>A0A0K2V7M7</accession>
<feature type="compositionally biased region" description="Low complexity" evidence="4">
    <location>
        <begin position="108"/>
        <end position="160"/>
    </location>
</feature>
<evidence type="ECO:0000256" key="2">
    <source>
        <dbReference type="ARBA" id="ARBA00023157"/>
    </source>
</evidence>
<evidence type="ECO:0000256" key="3">
    <source>
        <dbReference type="PROSITE-ProRule" id="PRU00479"/>
    </source>
</evidence>
<dbReference type="SMART" id="SM00059">
    <property type="entry name" value="FN2"/>
    <property type="match status" value="3"/>
</dbReference>
<keyword evidence="2 3" id="KW-1015">Disulfide bond</keyword>
<organism evidence="6">
    <name type="scientific">Lepeophtheirus salmonis</name>
    <name type="common">Salmon louse</name>
    <name type="synonym">Caligus salmonis</name>
    <dbReference type="NCBI Taxonomy" id="72036"/>
    <lineage>
        <taxon>Eukaryota</taxon>
        <taxon>Metazoa</taxon>
        <taxon>Ecdysozoa</taxon>
        <taxon>Arthropoda</taxon>
        <taxon>Crustacea</taxon>
        <taxon>Multicrustacea</taxon>
        <taxon>Hexanauplia</taxon>
        <taxon>Copepoda</taxon>
        <taxon>Siphonostomatoida</taxon>
        <taxon>Caligidae</taxon>
        <taxon>Lepeophtheirus</taxon>
    </lineage>
</organism>
<feature type="region of interest" description="Disordered" evidence="4">
    <location>
        <begin position="100"/>
        <end position="160"/>
    </location>
</feature>
<dbReference type="EMBL" id="HACA01028570">
    <property type="protein sequence ID" value="CDW45931.1"/>
    <property type="molecule type" value="Transcribed_RNA"/>
</dbReference>
<evidence type="ECO:0000259" key="5">
    <source>
        <dbReference type="PROSITE" id="PS51092"/>
    </source>
</evidence>
<evidence type="ECO:0000313" key="6">
    <source>
        <dbReference type="EMBL" id="CDW45931.1"/>
    </source>
</evidence>
<dbReference type="InterPro" id="IPR036943">
    <property type="entry name" value="FN_type2_sf"/>
</dbReference>
<dbReference type="InterPro" id="IPR000562">
    <property type="entry name" value="FN_type2_dom"/>
</dbReference>
<proteinExistence type="predicted"/>
<reference evidence="6" key="1">
    <citation type="submission" date="2014-05" db="EMBL/GenBank/DDBJ databases">
        <authorList>
            <person name="Chronopoulou M."/>
        </authorList>
    </citation>
    <scope>NUCLEOTIDE SEQUENCE</scope>
    <source>
        <tissue evidence="6">Whole organism</tissue>
    </source>
</reference>
<feature type="compositionally biased region" description="Low complexity" evidence="4">
    <location>
        <begin position="252"/>
        <end position="263"/>
    </location>
</feature>
<evidence type="ECO:0000256" key="1">
    <source>
        <dbReference type="ARBA" id="ARBA00022737"/>
    </source>
</evidence>
<feature type="domain" description="Fibronectin type-II" evidence="5">
    <location>
        <begin position="46"/>
        <end position="94"/>
    </location>
</feature>
<feature type="disulfide bond" evidence="3">
    <location>
        <begin position="360"/>
        <end position="387"/>
    </location>
</feature>
<protein>
    <recommendedName>
        <fullName evidence="5">Fibronectin type-II domain-containing protein</fullName>
    </recommendedName>
</protein>
<comment type="caution">
    <text evidence="3">Lacks conserved residue(s) required for the propagation of feature annotation.</text>
</comment>
<dbReference type="Gene3D" id="2.10.10.10">
    <property type="entry name" value="Fibronectin, type II, collagen-binding"/>
    <property type="match status" value="3"/>
</dbReference>
<name>A0A0K2V7M7_LEPSM</name>
<feature type="domain" description="Fibronectin type-II" evidence="5">
    <location>
        <begin position="341"/>
        <end position="389"/>
    </location>
</feature>